<comment type="caution">
    <text evidence="1">The sequence shown here is derived from an EMBL/GenBank/DDBJ whole genome shotgun (WGS) entry which is preliminary data.</text>
</comment>
<protein>
    <submittedName>
        <fullName evidence="1">Uncharacterized protein</fullName>
    </submittedName>
</protein>
<proteinExistence type="predicted"/>
<gene>
    <name evidence="1" type="ORF">GSF22_13510</name>
</gene>
<dbReference type="RefSeq" id="WP_208813915.1">
    <property type="nucleotide sequence ID" value="NZ_WVUH01000097.1"/>
</dbReference>
<dbReference type="Proteomes" id="UP000823521">
    <property type="component" value="Unassembled WGS sequence"/>
</dbReference>
<keyword evidence="2" id="KW-1185">Reference proteome</keyword>
<sequence length="155" mass="16739">MNLSGTFAARLVLDLAPAHGYSPNFLALARLGDVQACLEQVRSTPRSGIHREMARFAGERPVPGWACRLGEDPGILQRLADVLGQLHATLVAPSWDQVTALVAADRATRARDLADHGIDHLCPPEIHWNPPVLEIPTGLTGELHLGGPPARLHHQ</sequence>
<reference evidence="1 2" key="1">
    <citation type="submission" date="2019-12" db="EMBL/GenBank/DDBJ databases">
        <title>Whole genome sequencing of endophytic Actinobacterium Micromonospora sp. MPMI6T.</title>
        <authorList>
            <person name="Evv R."/>
            <person name="Podile A.R."/>
        </authorList>
    </citation>
    <scope>NUCLEOTIDE SEQUENCE [LARGE SCALE GENOMIC DNA]</scope>
    <source>
        <strain evidence="1 2">MPMI6</strain>
    </source>
</reference>
<dbReference type="EMBL" id="WVUH01000097">
    <property type="protein sequence ID" value="MBO4207016.1"/>
    <property type="molecule type" value="Genomic_DNA"/>
</dbReference>
<accession>A0ABS3VR39</accession>
<name>A0ABS3VR39_MICEH</name>
<evidence type="ECO:0000313" key="2">
    <source>
        <dbReference type="Proteomes" id="UP000823521"/>
    </source>
</evidence>
<evidence type="ECO:0000313" key="1">
    <source>
        <dbReference type="EMBL" id="MBO4207016.1"/>
    </source>
</evidence>
<organism evidence="1 2">
    <name type="scientific">Micromonospora echinofusca</name>
    <dbReference type="NCBI Taxonomy" id="47858"/>
    <lineage>
        <taxon>Bacteria</taxon>
        <taxon>Bacillati</taxon>
        <taxon>Actinomycetota</taxon>
        <taxon>Actinomycetes</taxon>
        <taxon>Micromonosporales</taxon>
        <taxon>Micromonosporaceae</taxon>
        <taxon>Micromonospora</taxon>
    </lineage>
</organism>